<proteinExistence type="predicted"/>
<dbReference type="InterPro" id="IPR029044">
    <property type="entry name" value="Nucleotide-diphossugar_trans"/>
</dbReference>
<protein>
    <submittedName>
        <fullName evidence="1">Uncharacterized protein</fullName>
    </submittedName>
</protein>
<dbReference type="Gene3D" id="3.90.550.10">
    <property type="entry name" value="Spore Coat Polysaccharide Biosynthesis Protein SpsA, Chain A"/>
    <property type="match status" value="1"/>
</dbReference>
<dbReference type="Proteomes" id="UP000176650">
    <property type="component" value="Unassembled WGS sequence"/>
</dbReference>
<name>A0A1F5BVM7_9BACT</name>
<evidence type="ECO:0000313" key="2">
    <source>
        <dbReference type="Proteomes" id="UP000176650"/>
    </source>
</evidence>
<comment type="caution">
    <text evidence="1">The sequence shown here is derived from an EMBL/GenBank/DDBJ whole genome shotgun (WGS) entry which is preliminary data.</text>
</comment>
<reference evidence="1 2" key="1">
    <citation type="journal article" date="2016" name="Nat. Commun.">
        <title>Thousands of microbial genomes shed light on interconnected biogeochemical processes in an aquifer system.</title>
        <authorList>
            <person name="Anantharaman K."/>
            <person name="Brown C.T."/>
            <person name="Hug L.A."/>
            <person name="Sharon I."/>
            <person name="Castelle C.J."/>
            <person name="Probst A.J."/>
            <person name="Thomas B.C."/>
            <person name="Singh A."/>
            <person name="Wilkins M.J."/>
            <person name="Karaoz U."/>
            <person name="Brodie E.L."/>
            <person name="Williams K.H."/>
            <person name="Hubbard S.S."/>
            <person name="Banfield J.F."/>
        </authorList>
    </citation>
    <scope>NUCLEOTIDE SEQUENCE [LARGE SCALE GENOMIC DNA]</scope>
</reference>
<dbReference type="SUPFAM" id="SSF53448">
    <property type="entry name" value="Nucleotide-diphospho-sugar transferases"/>
    <property type="match status" value="1"/>
</dbReference>
<sequence length="328" mass="38251">MKYNFYTIFDKGFLAKGLVLYDSVKKYCPGKFRYFILCLDDVTHEILEEMALPSVILLTLNDIEDADLKEAKKTRTMQEYSWTLKPSVATYIFKHYPDAETVMYLDGDLYFYSSLEPIYEEFEGHSTLLFPHRLPEGKRAKEEEVGKYNAGMIMFRNDAKAKKCLEWWRKECNAWCYREPAPGKLGDQKYLDFFEEQFHGVHALEHKGVDVAPWNMKNYQGRIEKRDDGIFLDGNRLINFHFSSLSLYHPPSSLLPSGPTNVYGYTRPSPEKKFIYDEYIGKVYEAMRRIRKISPGFTDGTLPRPALPGQIKEMAALHARSIRNKYLS</sequence>
<dbReference type="AlphaFoldDB" id="A0A1F5BVM7"/>
<dbReference type="EMBL" id="MEYS01000001">
    <property type="protein sequence ID" value="OGD34663.1"/>
    <property type="molecule type" value="Genomic_DNA"/>
</dbReference>
<dbReference type="STRING" id="1797298.A2988_04140"/>
<organism evidence="1 2">
    <name type="scientific">Candidatus Azambacteria bacterium RIFCSPLOWO2_01_FULL_46_25</name>
    <dbReference type="NCBI Taxonomy" id="1797298"/>
    <lineage>
        <taxon>Bacteria</taxon>
        <taxon>Candidatus Azamiibacteriota</taxon>
    </lineage>
</organism>
<accession>A0A1F5BVM7</accession>
<gene>
    <name evidence="1" type="ORF">A2988_04140</name>
</gene>
<evidence type="ECO:0000313" key="1">
    <source>
        <dbReference type="EMBL" id="OGD34663.1"/>
    </source>
</evidence>